<comment type="similarity">
    <text evidence="1">Belongs to the UPF0161 family.</text>
</comment>
<dbReference type="NCBIfam" id="TIGR00278">
    <property type="entry name" value="membrane protein insertion efficiency factor YidD"/>
    <property type="match status" value="1"/>
</dbReference>
<proteinExistence type="inferred from homology"/>
<evidence type="ECO:0000313" key="4">
    <source>
        <dbReference type="Proteomes" id="UP001385809"/>
    </source>
</evidence>
<dbReference type="Pfam" id="PF01809">
    <property type="entry name" value="YidD"/>
    <property type="match status" value="1"/>
</dbReference>
<keyword evidence="1" id="KW-0472">Membrane</keyword>
<sequence length="155" mass="16453">MTAPTTAAAPGTSPRVAATGTMERDEAVFHSEGDDVSEAGVRESPEPPHARRPGPAARVVIALLGVYRRWISPMFPPHCRFHPTCSAYAVEAVRVHGVLLGSDLAVVRLLKCAPWHPGGLDPVPPRRRRRPETPDAGRTAPEGAAAPASEEQASC</sequence>
<dbReference type="PANTHER" id="PTHR33383">
    <property type="entry name" value="MEMBRANE PROTEIN INSERTION EFFICIENCY FACTOR-RELATED"/>
    <property type="match status" value="1"/>
</dbReference>
<keyword evidence="4" id="KW-1185">Reference proteome</keyword>
<dbReference type="EMBL" id="JBBEGN010000010">
    <property type="protein sequence ID" value="MEJ2869959.1"/>
    <property type="molecule type" value="Genomic_DNA"/>
</dbReference>
<feature type="compositionally biased region" description="Basic and acidic residues" evidence="2">
    <location>
        <begin position="22"/>
        <end position="33"/>
    </location>
</feature>
<dbReference type="InterPro" id="IPR002696">
    <property type="entry name" value="Membr_insert_effic_factor_YidD"/>
</dbReference>
<feature type="region of interest" description="Disordered" evidence="2">
    <location>
        <begin position="118"/>
        <end position="155"/>
    </location>
</feature>
<feature type="region of interest" description="Disordered" evidence="2">
    <location>
        <begin position="1"/>
        <end position="53"/>
    </location>
</feature>
<comment type="caution">
    <text evidence="3">The sequence shown here is derived from an EMBL/GenBank/DDBJ whole genome shotgun (WGS) entry which is preliminary data.</text>
</comment>
<feature type="compositionally biased region" description="Basic and acidic residues" evidence="2">
    <location>
        <begin position="40"/>
        <end position="49"/>
    </location>
</feature>
<keyword evidence="1" id="KW-1003">Cell membrane</keyword>
<evidence type="ECO:0000256" key="1">
    <source>
        <dbReference type="HAMAP-Rule" id="MF_00386"/>
    </source>
</evidence>
<dbReference type="SMART" id="SM01234">
    <property type="entry name" value="Haemolytic"/>
    <property type="match status" value="1"/>
</dbReference>
<evidence type="ECO:0000256" key="2">
    <source>
        <dbReference type="SAM" id="MobiDB-lite"/>
    </source>
</evidence>
<dbReference type="HAMAP" id="MF_00386">
    <property type="entry name" value="UPF0161_YidD"/>
    <property type="match status" value="1"/>
</dbReference>
<accession>A0ABU8MRM3</accession>
<comment type="function">
    <text evidence="1">Could be involved in insertion of integral membrane proteins into the membrane.</text>
</comment>
<name>A0ABU8MRM3_9PSEU</name>
<dbReference type="RefSeq" id="WP_337696534.1">
    <property type="nucleotide sequence ID" value="NZ_JBBEGN010000010.1"/>
</dbReference>
<evidence type="ECO:0000313" key="3">
    <source>
        <dbReference type="EMBL" id="MEJ2869959.1"/>
    </source>
</evidence>
<comment type="subcellular location">
    <subcellularLocation>
        <location evidence="1">Cell membrane</location>
        <topology evidence="1">Peripheral membrane protein</topology>
        <orientation evidence="1">Cytoplasmic side</orientation>
    </subcellularLocation>
</comment>
<protein>
    <recommendedName>
        <fullName evidence="1">Putative membrane protein insertion efficiency factor</fullName>
    </recommendedName>
</protein>
<reference evidence="3 4" key="1">
    <citation type="submission" date="2024-03" db="EMBL/GenBank/DDBJ databases">
        <title>Actinomycetospora sp. OC33-EN08, a novel actinomycete isolated from wild orchid (Aerides multiflora).</title>
        <authorList>
            <person name="Suriyachadkun C."/>
        </authorList>
    </citation>
    <scope>NUCLEOTIDE SEQUENCE [LARGE SCALE GENOMIC DNA]</scope>
    <source>
        <strain evidence="3 4">OC33-EN08</strain>
    </source>
</reference>
<feature type="compositionally biased region" description="Low complexity" evidence="2">
    <location>
        <begin position="134"/>
        <end position="155"/>
    </location>
</feature>
<dbReference type="Proteomes" id="UP001385809">
    <property type="component" value="Unassembled WGS sequence"/>
</dbReference>
<gene>
    <name evidence="3" type="primary">yidD</name>
    <name evidence="3" type="ORF">WCD74_19485</name>
</gene>
<feature type="compositionally biased region" description="Low complexity" evidence="2">
    <location>
        <begin position="1"/>
        <end position="12"/>
    </location>
</feature>
<dbReference type="PANTHER" id="PTHR33383:SF1">
    <property type="entry name" value="MEMBRANE PROTEIN INSERTION EFFICIENCY FACTOR-RELATED"/>
    <property type="match status" value="1"/>
</dbReference>
<organism evidence="3 4">
    <name type="scientific">Actinomycetospora aurantiaca</name>
    <dbReference type="NCBI Taxonomy" id="3129233"/>
    <lineage>
        <taxon>Bacteria</taxon>
        <taxon>Bacillati</taxon>
        <taxon>Actinomycetota</taxon>
        <taxon>Actinomycetes</taxon>
        <taxon>Pseudonocardiales</taxon>
        <taxon>Pseudonocardiaceae</taxon>
        <taxon>Actinomycetospora</taxon>
    </lineage>
</organism>